<dbReference type="Proteomes" id="UP000479710">
    <property type="component" value="Unassembled WGS sequence"/>
</dbReference>
<evidence type="ECO:0000313" key="1">
    <source>
        <dbReference type="EMBL" id="KAF0930492.1"/>
    </source>
</evidence>
<name>A0A6G1F0Z6_9ORYZ</name>
<dbReference type="AlphaFoldDB" id="A0A6G1F0Z6"/>
<comment type="caution">
    <text evidence="1">The sequence shown here is derived from an EMBL/GenBank/DDBJ whole genome shotgun (WGS) entry which is preliminary data.</text>
</comment>
<reference evidence="1 2" key="1">
    <citation type="submission" date="2019-11" db="EMBL/GenBank/DDBJ databases">
        <title>Whole genome sequence of Oryza granulata.</title>
        <authorList>
            <person name="Li W."/>
        </authorList>
    </citation>
    <scope>NUCLEOTIDE SEQUENCE [LARGE SCALE GENOMIC DNA]</scope>
    <source>
        <strain evidence="2">cv. Menghai</strain>
        <tissue evidence="1">Leaf</tissue>
    </source>
</reference>
<accession>A0A6G1F0Z6</accession>
<evidence type="ECO:0000313" key="2">
    <source>
        <dbReference type="Proteomes" id="UP000479710"/>
    </source>
</evidence>
<keyword evidence="2" id="KW-1185">Reference proteome</keyword>
<gene>
    <name evidence="1" type="ORF">E2562_032915</name>
</gene>
<dbReference type="EMBL" id="SPHZ02000002">
    <property type="protein sequence ID" value="KAF0930492.1"/>
    <property type="molecule type" value="Genomic_DNA"/>
</dbReference>
<proteinExistence type="predicted"/>
<protein>
    <submittedName>
        <fullName evidence="1">Uncharacterized protein</fullName>
    </submittedName>
</protein>
<organism evidence="1 2">
    <name type="scientific">Oryza meyeriana var. granulata</name>
    <dbReference type="NCBI Taxonomy" id="110450"/>
    <lineage>
        <taxon>Eukaryota</taxon>
        <taxon>Viridiplantae</taxon>
        <taxon>Streptophyta</taxon>
        <taxon>Embryophyta</taxon>
        <taxon>Tracheophyta</taxon>
        <taxon>Spermatophyta</taxon>
        <taxon>Magnoliopsida</taxon>
        <taxon>Liliopsida</taxon>
        <taxon>Poales</taxon>
        <taxon>Poaceae</taxon>
        <taxon>BOP clade</taxon>
        <taxon>Oryzoideae</taxon>
        <taxon>Oryzeae</taxon>
        <taxon>Oryzinae</taxon>
        <taxon>Oryza</taxon>
        <taxon>Oryza meyeriana</taxon>
    </lineage>
</organism>
<sequence length="140" mass="15003">MVAMLLEEVSLVSSAMRTQPCSHYMFLHRLGLQPSKLQASQKSFLSWLIAIAKAEKPESRGSIRSGVSSHGNAILHVDAHHRSLGPVSPSPCSASVAALRTVCPTLGATAACLACSRHHAWRDLPTYSRAPGESAPRRHG</sequence>